<dbReference type="Proteomes" id="UP001469553">
    <property type="component" value="Unassembled WGS sequence"/>
</dbReference>
<proteinExistence type="predicted"/>
<evidence type="ECO:0000313" key="1">
    <source>
        <dbReference type="EMBL" id="MEQ2282222.1"/>
    </source>
</evidence>
<gene>
    <name evidence="1" type="ORF">AMECASPLE_038354</name>
</gene>
<protein>
    <submittedName>
        <fullName evidence="1">Uncharacterized protein</fullName>
    </submittedName>
</protein>
<accession>A0ABV0XL96</accession>
<reference evidence="1 2" key="1">
    <citation type="submission" date="2021-06" db="EMBL/GenBank/DDBJ databases">
        <authorList>
            <person name="Palmer J.M."/>
        </authorList>
    </citation>
    <scope>NUCLEOTIDE SEQUENCE [LARGE SCALE GENOMIC DNA]</scope>
    <source>
        <strain evidence="1 2">AS_MEX2019</strain>
        <tissue evidence="1">Muscle</tissue>
    </source>
</reference>
<name>A0ABV0XL96_9TELE</name>
<organism evidence="1 2">
    <name type="scientific">Ameca splendens</name>
    <dbReference type="NCBI Taxonomy" id="208324"/>
    <lineage>
        <taxon>Eukaryota</taxon>
        <taxon>Metazoa</taxon>
        <taxon>Chordata</taxon>
        <taxon>Craniata</taxon>
        <taxon>Vertebrata</taxon>
        <taxon>Euteleostomi</taxon>
        <taxon>Actinopterygii</taxon>
        <taxon>Neopterygii</taxon>
        <taxon>Teleostei</taxon>
        <taxon>Neoteleostei</taxon>
        <taxon>Acanthomorphata</taxon>
        <taxon>Ovalentaria</taxon>
        <taxon>Atherinomorphae</taxon>
        <taxon>Cyprinodontiformes</taxon>
        <taxon>Goodeidae</taxon>
        <taxon>Ameca</taxon>
    </lineage>
</organism>
<keyword evidence="2" id="KW-1185">Reference proteome</keyword>
<sequence>MLPYKGLMHIFLSKKQHMTNQWWFFSWGTWAIAQGGIRRGAHQDQICIFHFSFACAVRGELAPHPDCVEKAHRLLPTLEEAGFPAEAAKNFKATFSYMEEVDTQGGIYSTPTTVKDSL</sequence>
<dbReference type="EMBL" id="JAHRIP010007018">
    <property type="protein sequence ID" value="MEQ2282222.1"/>
    <property type="molecule type" value="Genomic_DNA"/>
</dbReference>
<comment type="caution">
    <text evidence="1">The sequence shown here is derived from an EMBL/GenBank/DDBJ whole genome shotgun (WGS) entry which is preliminary data.</text>
</comment>
<evidence type="ECO:0000313" key="2">
    <source>
        <dbReference type="Proteomes" id="UP001469553"/>
    </source>
</evidence>